<feature type="compositionally biased region" description="Acidic residues" evidence="1">
    <location>
        <begin position="404"/>
        <end position="422"/>
    </location>
</feature>
<gene>
    <name evidence="3" type="ORF">P154DRAFT_526279</name>
</gene>
<evidence type="ECO:0000259" key="2">
    <source>
        <dbReference type="Pfam" id="PF10382"/>
    </source>
</evidence>
<dbReference type="Proteomes" id="UP000799779">
    <property type="component" value="Unassembled WGS sequence"/>
</dbReference>
<evidence type="ECO:0000313" key="3">
    <source>
        <dbReference type="EMBL" id="KAF1995471.1"/>
    </source>
</evidence>
<sequence>MATPARSMSRPSALAASQNTAPVIEFRCLFTHDMRRKQKRWQDGFVKFHTFNSRIMAYNTSRDVVGDTYWKESNELQEGDELTLDRAGVLVEVTERMGTSQTDLTPIFESRKTNASPQANTAAPASRPYSKPPTALHNASRTGSQLRHKSLNALLGTPRGPLGKAAPRQSPYETRQEKENGWGEERATKRQKVAPATELLSSSPVKSGKNAPNKDVSQWAGASGAKRILQPPRAIPRAAPIINLDSEPDLIASSDVTLPSPTPGMQKKTARVNVTLAPLGRPSRPTMMEPPPVEKPRLPKGRVSIPGKHARPAPPPLVSSSPPVITSNTIHDVDVALPPKKKPKKDPPRPESPPRDPRAKALRLTTSSRRGMLLCQTLPQQPARFRDTTPKVQAPKRKKQVVAVEEDFDEPLPWPSEDEDPVIENRPIVSKTRNDTPLVAIGNPLIRKRKTTEPSPPSSPDAFEDIDVIYGLMDRQIIVSSDSHSSDKPLKPKTPKTTKSKPSAVKKAEKQQPTKNDQGHAVSKRKTPAVKTAAKPIPLTTKATSPVIVPASKAVKTKTTLPEPSKLPSPETEPFREISPLSNPSAPPTKPLISTGGFKKKTKTKRPSEPSPAAPLRPNPTASKPTPQPIIAAPPPPKPAGSALPPHPLRANRSGPLMTTTELSALLQKPPKRMRIEDDPIEDASQQHGISPNRSFRRVRSENDAPIPSTSEAWEQRNLANGGRGDGNGNGGAVDGAVAGSVAAIPISISSGEKEGENGLVKGVVKPKGSGLAALVKKTDPRKKFLRSASLSGGVEATGGVGVDGDVDDEIVMPPVDTDVGPWSTEAFDLFGWRPPGRDGAAVGDGEGEDRGIGLLEDKQ</sequence>
<feature type="compositionally biased region" description="Polar residues" evidence="1">
    <location>
        <begin position="684"/>
        <end position="694"/>
    </location>
</feature>
<accession>A0A6A5W5T2</accession>
<dbReference type="GO" id="GO:0005634">
    <property type="term" value="C:nucleus"/>
    <property type="evidence" value="ECO:0007669"/>
    <property type="project" value="TreeGrafter"/>
</dbReference>
<feature type="region of interest" description="Disordered" evidence="1">
    <location>
        <begin position="277"/>
        <end position="466"/>
    </location>
</feature>
<keyword evidence="4" id="KW-1185">Reference proteome</keyword>
<dbReference type="PANTHER" id="PTHR28535">
    <property type="entry name" value="ZINC FINGER GRF-TYPE CONTAINING 1"/>
    <property type="match status" value="1"/>
</dbReference>
<dbReference type="AlphaFoldDB" id="A0A6A5W5T2"/>
<dbReference type="Pfam" id="PF10382">
    <property type="entry name" value="ZGRF1-like_N"/>
    <property type="match status" value="1"/>
</dbReference>
<evidence type="ECO:0000313" key="4">
    <source>
        <dbReference type="Proteomes" id="UP000799779"/>
    </source>
</evidence>
<proteinExistence type="predicted"/>
<dbReference type="PANTHER" id="PTHR28535:SF1">
    <property type="entry name" value="PROTEIN ZGRF1"/>
    <property type="match status" value="1"/>
</dbReference>
<evidence type="ECO:0000256" key="1">
    <source>
        <dbReference type="SAM" id="MobiDB-lite"/>
    </source>
</evidence>
<dbReference type="InterPro" id="IPR052800">
    <property type="entry name" value="DNA_Repair_Helicase_ZGRF1"/>
</dbReference>
<dbReference type="OrthoDB" id="6513042at2759"/>
<dbReference type="GO" id="GO:0006302">
    <property type="term" value="P:double-strand break repair"/>
    <property type="evidence" value="ECO:0007669"/>
    <property type="project" value="TreeGrafter"/>
</dbReference>
<dbReference type="InterPro" id="IPR018838">
    <property type="entry name" value="ZGRF1-like_N"/>
</dbReference>
<feature type="region of interest" description="Disordered" evidence="1">
    <location>
        <begin position="831"/>
        <end position="860"/>
    </location>
</feature>
<name>A0A6A5W5T2_9PLEO</name>
<reference evidence="3" key="1">
    <citation type="journal article" date="2020" name="Stud. Mycol.">
        <title>101 Dothideomycetes genomes: a test case for predicting lifestyles and emergence of pathogens.</title>
        <authorList>
            <person name="Haridas S."/>
            <person name="Albert R."/>
            <person name="Binder M."/>
            <person name="Bloem J."/>
            <person name="Labutti K."/>
            <person name="Salamov A."/>
            <person name="Andreopoulos B."/>
            <person name="Baker S."/>
            <person name="Barry K."/>
            <person name="Bills G."/>
            <person name="Bluhm B."/>
            <person name="Cannon C."/>
            <person name="Castanera R."/>
            <person name="Culley D."/>
            <person name="Daum C."/>
            <person name="Ezra D."/>
            <person name="Gonzalez J."/>
            <person name="Henrissat B."/>
            <person name="Kuo A."/>
            <person name="Liang C."/>
            <person name="Lipzen A."/>
            <person name="Lutzoni F."/>
            <person name="Magnuson J."/>
            <person name="Mondo S."/>
            <person name="Nolan M."/>
            <person name="Ohm R."/>
            <person name="Pangilinan J."/>
            <person name="Park H.-J."/>
            <person name="Ramirez L."/>
            <person name="Alfaro M."/>
            <person name="Sun H."/>
            <person name="Tritt A."/>
            <person name="Yoshinaga Y."/>
            <person name="Zwiers L.-H."/>
            <person name="Turgeon B."/>
            <person name="Goodwin S."/>
            <person name="Spatafora J."/>
            <person name="Crous P."/>
            <person name="Grigoriev I."/>
        </authorList>
    </citation>
    <scope>NUCLEOTIDE SEQUENCE</scope>
    <source>
        <strain evidence="3">CBS 123094</strain>
    </source>
</reference>
<feature type="region of interest" description="Disordered" evidence="1">
    <location>
        <begin position="101"/>
        <end position="223"/>
    </location>
</feature>
<feature type="compositionally biased region" description="Pro residues" evidence="1">
    <location>
        <begin position="626"/>
        <end position="639"/>
    </location>
</feature>
<protein>
    <recommendedName>
        <fullName evidence="2">5'-3' DNA helicase ZGRF1-like N-terminal domain-containing protein</fullName>
    </recommendedName>
</protein>
<feature type="domain" description="5'-3' DNA helicase ZGRF1-like N-terminal" evidence="2">
    <location>
        <begin position="23"/>
        <end position="104"/>
    </location>
</feature>
<organism evidence="3 4">
    <name type="scientific">Amniculicola lignicola CBS 123094</name>
    <dbReference type="NCBI Taxonomy" id="1392246"/>
    <lineage>
        <taxon>Eukaryota</taxon>
        <taxon>Fungi</taxon>
        <taxon>Dikarya</taxon>
        <taxon>Ascomycota</taxon>
        <taxon>Pezizomycotina</taxon>
        <taxon>Dothideomycetes</taxon>
        <taxon>Pleosporomycetidae</taxon>
        <taxon>Pleosporales</taxon>
        <taxon>Amniculicolaceae</taxon>
        <taxon>Amniculicola</taxon>
    </lineage>
</organism>
<feature type="compositionally biased region" description="Pro residues" evidence="1">
    <location>
        <begin position="609"/>
        <end position="618"/>
    </location>
</feature>
<feature type="region of interest" description="Disordered" evidence="1">
    <location>
        <begin position="479"/>
        <end position="736"/>
    </location>
</feature>
<feature type="compositionally biased region" description="Basic and acidic residues" evidence="1">
    <location>
        <begin position="174"/>
        <end position="188"/>
    </location>
</feature>
<dbReference type="EMBL" id="ML977638">
    <property type="protein sequence ID" value="KAF1995471.1"/>
    <property type="molecule type" value="Genomic_DNA"/>
</dbReference>
<feature type="compositionally biased region" description="Polar residues" evidence="1">
    <location>
        <begin position="113"/>
        <end position="123"/>
    </location>
</feature>
<feature type="compositionally biased region" description="Basic and acidic residues" evidence="1">
    <location>
        <begin position="345"/>
        <end position="359"/>
    </location>
</feature>
<feature type="compositionally biased region" description="Basic and acidic residues" evidence="1">
    <location>
        <begin position="849"/>
        <end position="860"/>
    </location>
</feature>
<dbReference type="GO" id="GO:0035861">
    <property type="term" value="C:site of double-strand break"/>
    <property type="evidence" value="ECO:0007669"/>
    <property type="project" value="TreeGrafter"/>
</dbReference>
<feature type="compositionally biased region" description="Gly residues" evidence="1">
    <location>
        <begin position="722"/>
        <end position="734"/>
    </location>
</feature>